<dbReference type="AlphaFoldDB" id="A0AAX0HC00"/>
<dbReference type="SUPFAM" id="SSF52540">
    <property type="entry name" value="P-loop containing nucleoside triphosphate hydrolases"/>
    <property type="match status" value="2"/>
</dbReference>
<evidence type="ECO:0000259" key="1">
    <source>
        <dbReference type="Pfam" id="PF04851"/>
    </source>
</evidence>
<protein>
    <recommendedName>
        <fullName evidence="1">Helicase/UvrB N-terminal domain-containing protein</fullName>
    </recommendedName>
</protein>
<dbReference type="RefSeq" id="WP_065840975.1">
    <property type="nucleotide sequence ID" value="NZ_LFLK01000003.1"/>
</dbReference>
<reference evidence="2 3" key="1">
    <citation type="journal article" date="2016" name="Genome Biol. Evol.">
        <title>Comparative Genomics of Campylobacter fetus from Reptiles and Mammals Reveals Divergent Evolution in Host-Associated Lineages.</title>
        <authorList>
            <person name="Gilbert M.J."/>
            <person name="Miller W.G."/>
            <person name="Yee E."/>
            <person name="Zomer A.L."/>
            <person name="van der Graaf-van Bloois L."/>
            <person name="Fitzgerald C."/>
            <person name="Forbes K.J."/>
            <person name="Meric G."/>
            <person name="Sheppard S.K."/>
            <person name="Wagenaar J.A."/>
            <person name="Duim B."/>
        </authorList>
    </citation>
    <scope>NUCLEOTIDE SEQUENCE [LARGE SCALE GENOMIC DNA]</scope>
    <source>
        <strain evidence="2 3">12S02225-3</strain>
    </source>
</reference>
<dbReference type="Proteomes" id="UP000093100">
    <property type="component" value="Unassembled WGS sequence"/>
</dbReference>
<comment type="caution">
    <text evidence="2">The sequence shown here is derived from an EMBL/GenBank/DDBJ whole genome shotgun (WGS) entry which is preliminary data.</text>
</comment>
<organism evidence="2 3">
    <name type="scientific">Campylobacter fetus subsp. testudinum</name>
    <dbReference type="NCBI Taxonomy" id="1507806"/>
    <lineage>
        <taxon>Bacteria</taxon>
        <taxon>Pseudomonadati</taxon>
        <taxon>Campylobacterota</taxon>
        <taxon>Epsilonproteobacteria</taxon>
        <taxon>Campylobacterales</taxon>
        <taxon>Campylobacteraceae</taxon>
        <taxon>Campylobacter</taxon>
    </lineage>
</organism>
<sequence>MAKQKKLIDEHNYKIVLQQLAENEYLGVDTNEFNFESFSNEKTMFSYQIEALQNAFRVLSKFYDDYNGDKESFYIKEYKKYPHSNLDYTKPNELLQEYFPILGKRIEFHHFINRMGFWMTMGSGKTIVIIKLIELLDRAMGLNLIPKKNILFFTANEGLLDRFKKEVDEYNLFKDKTIDAINLKDYEDRQKFGSVFDSQLIKLFCYRADLMSDERKEALLDFKDYLDNGNNYVILDEAHKGDKQDSKRQNIFSILAKNGFLFNFSATFTDVSDITTTVYNLNQAVWVKKGYGKKLFLLNGDLKAFKEKSDLNENEKQQATLKSLLLLALAKKYKLSNAYHDPMMVVFTNSVNTVEADAELFFRTLESIAKDDLETVFNEAKKDLKEEFKATKYLVTDKDGEGISELAEQVVKISFNELKESVFYAKNGNIEAIVNPKDKTEIAFKLDSADKQFCLIKIGDISSWIKEKLKGIKIDETFKEESYFKSLDKSSINILLGSRAFYEGWDTTRPNIMLFLNIGMDKEAKKFVTQSIGRGMRVESVDGSRQRIDFIDTDRKAEISPSAKTLETLFVVSTNKEATSSIISWQEEQNSGIDWIEIELEKNKIDNKILYIPIYKKHEISADKITNKSAFKLSEKNRKDLKIYMKNLNSQMFALKHKLYNKKEYDLFSQIVNENNFFIDKNVHYKSLDILIQKLKSRLHIKQSVVDTFRALNDEIVHFKKIKIRVDKKEEFRQSVSKTIEMQNLTDDEVYQKSKEENISLKDATNLYQTKELIFEDIKFQKMLNHYYNPIICGEKSDWIKNIISEESEVIFLDEFTKIYNDIDKKYDWWMFSKLNQYHDKNIFIPYGDDREEKPFYPDFIFWLQKGNKQTILFIDPKGDRNTEYEHKVDGYEKVFLNQVFKVGKTEIDVKLALIRITDTTVGKRYENYWYSKDRLLNIFDDMA</sequence>
<evidence type="ECO:0000313" key="3">
    <source>
        <dbReference type="Proteomes" id="UP000093100"/>
    </source>
</evidence>
<dbReference type="GO" id="GO:0003677">
    <property type="term" value="F:DNA binding"/>
    <property type="evidence" value="ECO:0007669"/>
    <property type="project" value="InterPro"/>
</dbReference>
<feature type="domain" description="Helicase/UvrB N-terminal" evidence="1">
    <location>
        <begin position="44"/>
        <end position="269"/>
    </location>
</feature>
<gene>
    <name evidence="2" type="ORF">CFT12S02225_03610</name>
</gene>
<dbReference type="InterPro" id="IPR006935">
    <property type="entry name" value="Helicase/UvrB_N"/>
</dbReference>
<dbReference type="EMBL" id="LFLK01000003">
    <property type="protein sequence ID" value="OCR91078.1"/>
    <property type="molecule type" value="Genomic_DNA"/>
</dbReference>
<dbReference type="Gene3D" id="3.40.50.300">
    <property type="entry name" value="P-loop containing nucleotide triphosphate hydrolases"/>
    <property type="match status" value="1"/>
</dbReference>
<evidence type="ECO:0000313" key="2">
    <source>
        <dbReference type="EMBL" id="OCR91078.1"/>
    </source>
</evidence>
<name>A0AAX0HC00_CAMFE</name>
<dbReference type="InterPro" id="IPR027417">
    <property type="entry name" value="P-loop_NTPase"/>
</dbReference>
<dbReference type="GO" id="GO:0016787">
    <property type="term" value="F:hydrolase activity"/>
    <property type="evidence" value="ECO:0007669"/>
    <property type="project" value="InterPro"/>
</dbReference>
<dbReference type="GO" id="GO:0005524">
    <property type="term" value="F:ATP binding"/>
    <property type="evidence" value="ECO:0007669"/>
    <property type="project" value="InterPro"/>
</dbReference>
<proteinExistence type="predicted"/>
<accession>A0AAX0HC00</accession>
<dbReference type="Pfam" id="PF04851">
    <property type="entry name" value="ResIII"/>
    <property type="match status" value="1"/>
</dbReference>